<keyword evidence="9" id="KW-1133">Transmembrane helix</keyword>
<dbReference type="Gene3D" id="1.10.630.10">
    <property type="entry name" value="Cytochrome P450"/>
    <property type="match status" value="1"/>
</dbReference>
<evidence type="ECO:0000256" key="6">
    <source>
        <dbReference type="ARBA" id="ARBA00023033"/>
    </source>
</evidence>
<dbReference type="InterPro" id="IPR050121">
    <property type="entry name" value="Cytochrome_P450_monoxygenase"/>
</dbReference>
<dbReference type="Proteomes" id="UP000781932">
    <property type="component" value="Unassembled WGS sequence"/>
</dbReference>
<dbReference type="EMBL" id="JAATWM020000016">
    <property type="protein sequence ID" value="KAF9876732.1"/>
    <property type="molecule type" value="Genomic_DNA"/>
</dbReference>
<comment type="similarity">
    <text evidence="2 8">Belongs to the cytochrome P450 family.</text>
</comment>
<evidence type="ECO:0000313" key="11">
    <source>
        <dbReference type="Proteomes" id="UP000781932"/>
    </source>
</evidence>
<keyword evidence="11" id="KW-1185">Reference proteome</keyword>
<evidence type="ECO:0000256" key="8">
    <source>
        <dbReference type="RuleBase" id="RU000461"/>
    </source>
</evidence>
<keyword evidence="6 8" id="KW-0503">Monooxygenase</keyword>
<dbReference type="PANTHER" id="PTHR24305">
    <property type="entry name" value="CYTOCHROME P450"/>
    <property type="match status" value="1"/>
</dbReference>
<evidence type="ECO:0000256" key="5">
    <source>
        <dbReference type="ARBA" id="ARBA00023004"/>
    </source>
</evidence>
<dbReference type="PANTHER" id="PTHR24305:SF166">
    <property type="entry name" value="CYTOCHROME P450 12A4, MITOCHONDRIAL-RELATED"/>
    <property type="match status" value="1"/>
</dbReference>
<dbReference type="OrthoDB" id="5835829at2759"/>
<dbReference type="AlphaFoldDB" id="A0A9P6I4E0"/>
<keyword evidence="8" id="KW-0560">Oxidoreductase</keyword>
<dbReference type="PRINTS" id="PR00385">
    <property type="entry name" value="P450"/>
</dbReference>
<dbReference type="GeneID" id="62161370"/>
<evidence type="ECO:0000256" key="2">
    <source>
        <dbReference type="ARBA" id="ARBA00010617"/>
    </source>
</evidence>
<evidence type="ECO:0000256" key="1">
    <source>
        <dbReference type="ARBA" id="ARBA00001971"/>
    </source>
</evidence>
<feature type="binding site" description="axial binding residue" evidence="7">
    <location>
        <position position="445"/>
    </location>
    <ligand>
        <name>heme</name>
        <dbReference type="ChEBI" id="CHEBI:30413"/>
    </ligand>
    <ligandPart>
        <name>Fe</name>
        <dbReference type="ChEBI" id="CHEBI:18248"/>
    </ligandPart>
</feature>
<evidence type="ECO:0000256" key="3">
    <source>
        <dbReference type="ARBA" id="ARBA00022617"/>
    </source>
</evidence>
<organism evidence="10 11">
    <name type="scientific">Colletotrichum karsti</name>
    <dbReference type="NCBI Taxonomy" id="1095194"/>
    <lineage>
        <taxon>Eukaryota</taxon>
        <taxon>Fungi</taxon>
        <taxon>Dikarya</taxon>
        <taxon>Ascomycota</taxon>
        <taxon>Pezizomycotina</taxon>
        <taxon>Sordariomycetes</taxon>
        <taxon>Hypocreomycetidae</taxon>
        <taxon>Glomerellales</taxon>
        <taxon>Glomerellaceae</taxon>
        <taxon>Colletotrichum</taxon>
        <taxon>Colletotrichum boninense species complex</taxon>
    </lineage>
</organism>
<dbReference type="GO" id="GO:0020037">
    <property type="term" value="F:heme binding"/>
    <property type="evidence" value="ECO:0007669"/>
    <property type="project" value="InterPro"/>
</dbReference>
<evidence type="ECO:0000256" key="9">
    <source>
        <dbReference type="SAM" id="Phobius"/>
    </source>
</evidence>
<comment type="caution">
    <text evidence="10">The sequence shown here is derived from an EMBL/GenBank/DDBJ whole genome shotgun (WGS) entry which is preliminary data.</text>
</comment>
<dbReference type="GO" id="GO:0004497">
    <property type="term" value="F:monooxygenase activity"/>
    <property type="evidence" value="ECO:0007669"/>
    <property type="project" value="UniProtKB-KW"/>
</dbReference>
<dbReference type="SUPFAM" id="SSF48264">
    <property type="entry name" value="Cytochrome P450"/>
    <property type="match status" value="1"/>
</dbReference>
<reference evidence="10" key="1">
    <citation type="submission" date="2020-03" db="EMBL/GenBank/DDBJ databases">
        <authorList>
            <person name="He L."/>
        </authorList>
    </citation>
    <scope>NUCLEOTIDE SEQUENCE</scope>
    <source>
        <strain evidence="10">CkLH20</strain>
    </source>
</reference>
<dbReference type="PROSITE" id="PS00086">
    <property type="entry name" value="CYTOCHROME_P450"/>
    <property type="match status" value="1"/>
</dbReference>
<evidence type="ECO:0000313" key="10">
    <source>
        <dbReference type="EMBL" id="KAF9876732.1"/>
    </source>
</evidence>
<keyword evidence="4 7" id="KW-0479">Metal-binding</keyword>
<sequence>MKTTDAETLRQIGLKDATKILGLVLLAYYGIKILRSLWVGLTGPLSKVPGPFLNRFTGWAWIITVLRGKSSAYCIEYPKRYGDVIRVAPDHVLVSNKEAIHQIILEKDLRKSVVYEKFRQDRDVATIFTILDKSEYRTRRRLLSQGFSVSYIKGLEPLMLNCIRDLEEVIDERIKTAGRKQTEIDVWQLLGSLTSDIMSETSFGGSFKLVKNGDHPIRRRIADNVKRNALYQTMPWLRKIPFAPAHHDPELKRLINEIIARRRAVDEKMAKPDILQLLLDTHDQNPDEFSDRSLIAEMLLFMMAGSETTASTLIFTFTYLMDDPATYARLVEEVREVFPYADSLVTNEQTVNMPFLNAVLKETLRLRAPAASGLWRQTDEDIILAGFVLPAGTRITANTTPLHLNESEWPDAEEFVPDRWLSEYKGVTAAEKTAWYPFSAGSRNCLGKQFAWNELRLVLASILRRYDLFPIEGQSLEMIDLLVLHLKSRKFMVGVRPRA</sequence>
<dbReference type="InterPro" id="IPR036396">
    <property type="entry name" value="Cyt_P450_sf"/>
</dbReference>
<evidence type="ECO:0000256" key="4">
    <source>
        <dbReference type="ARBA" id="ARBA00022723"/>
    </source>
</evidence>
<keyword evidence="3 7" id="KW-0349">Heme</keyword>
<dbReference type="RefSeq" id="XP_038746193.1">
    <property type="nucleotide sequence ID" value="XM_038888296.1"/>
</dbReference>
<reference evidence="10" key="2">
    <citation type="submission" date="2020-11" db="EMBL/GenBank/DDBJ databases">
        <title>Whole genome sequencing of Colletotrichum sp.</title>
        <authorList>
            <person name="Li H."/>
        </authorList>
    </citation>
    <scope>NUCLEOTIDE SEQUENCE</scope>
    <source>
        <strain evidence="10">CkLH20</strain>
    </source>
</reference>
<dbReference type="PRINTS" id="PR00465">
    <property type="entry name" value="EP450IV"/>
</dbReference>
<name>A0A9P6I4E0_9PEZI</name>
<dbReference type="InterPro" id="IPR002403">
    <property type="entry name" value="Cyt_P450_E_grp-IV"/>
</dbReference>
<dbReference type="InterPro" id="IPR001128">
    <property type="entry name" value="Cyt_P450"/>
</dbReference>
<keyword evidence="9" id="KW-0472">Membrane</keyword>
<keyword evidence="9" id="KW-0812">Transmembrane</keyword>
<dbReference type="GO" id="GO:0005506">
    <property type="term" value="F:iron ion binding"/>
    <property type="evidence" value="ECO:0007669"/>
    <property type="project" value="InterPro"/>
</dbReference>
<dbReference type="Pfam" id="PF00067">
    <property type="entry name" value="p450"/>
    <property type="match status" value="1"/>
</dbReference>
<dbReference type="GO" id="GO:0016705">
    <property type="term" value="F:oxidoreductase activity, acting on paired donors, with incorporation or reduction of molecular oxygen"/>
    <property type="evidence" value="ECO:0007669"/>
    <property type="project" value="InterPro"/>
</dbReference>
<protein>
    <submittedName>
        <fullName evidence="10">P450 monooxygenase</fullName>
    </submittedName>
</protein>
<proteinExistence type="inferred from homology"/>
<feature type="transmembrane region" description="Helical" evidence="9">
    <location>
        <begin position="20"/>
        <end position="41"/>
    </location>
</feature>
<gene>
    <name evidence="10" type="ORF">CkaCkLH20_05578</name>
</gene>
<comment type="cofactor">
    <cofactor evidence="1 7">
        <name>heme</name>
        <dbReference type="ChEBI" id="CHEBI:30413"/>
    </cofactor>
</comment>
<accession>A0A9P6I4E0</accession>
<evidence type="ECO:0000256" key="7">
    <source>
        <dbReference type="PIRSR" id="PIRSR602403-1"/>
    </source>
</evidence>
<dbReference type="InterPro" id="IPR017972">
    <property type="entry name" value="Cyt_P450_CS"/>
</dbReference>
<keyword evidence="5 7" id="KW-0408">Iron</keyword>